<evidence type="ECO:0000259" key="7">
    <source>
        <dbReference type="PROSITE" id="PS50885"/>
    </source>
</evidence>
<feature type="domain" description="Methyl-accepting transducer" evidence="6">
    <location>
        <begin position="499"/>
        <end position="735"/>
    </location>
</feature>
<evidence type="ECO:0000256" key="1">
    <source>
        <dbReference type="ARBA" id="ARBA00004370"/>
    </source>
</evidence>
<evidence type="ECO:0000313" key="9">
    <source>
        <dbReference type="Proteomes" id="UP000714380"/>
    </source>
</evidence>
<evidence type="ECO:0000256" key="4">
    <source>
        <dbReference type="PROSITE-ProRule" id="PRU00284"/>
    </source>
</evidence>
<dbReference type="SUPFAM" id="SSF58104">
    <property type="entry name" value="Methyl-accepting chemotaxis protein (MCP) signaling domain"/>
    <property type="match status" value="1"/>
</dbReference>
<comment type="caution">
    <text evidence="8">The sequence shown here is derived from an EMBL/GenBank/DDBJ whole genome shotgun (WGS) entry which is preliminary data.</text>
</comment>
<dbReference type="Gene3D" id="3.30.450.20">
    <property type="entry name" value="PAS domain"/>
    <property type="match status" value="1"/>
</dbReference>
<dbReference type="PROSITE" id="PS50111">
    <property type="entry name" value="CHEMOTAXIS_TRANSDUC_2"/>
    <property type="match status" value="1"/>
</dbReference>
<dbReference type="InterPro" id="IPR003660">
    <property type="entry name" value="HAMP_dom"/>
</dbReference>
<evidence type="ECO:0000313" key="8">
    <source>
        <dbReference type="EMBL" id="MCA6063309.1"/>
    </source>
</evidence>
<proteinExistence type="inferred from homology"/>
<organism evidence="8 9">
    <name type="scientific">Thalassolituus marinus</name>
    <dbReference type="NCBI Taxonomy" id="671053"/>
    <lineage>
        <taxon>Bacteria</taxon>
        <taxon>Pseudomonadati</taxon>
        <taxon>Pseudomonadota</taxon>
        <taxon>Gammaproteobacteria</taxon>
        <taxon>Oceanospirillales</taxon>
        <taxon>Oceanospirillaceae</taxon>
        <taxon>Thalassolituus</taxon>
    </lineage>
</organism>
<dbReference type="PROSITE" id="PS50885">
    <property type="entry name" value="HAMP"/>
    <property type="match status" value="1"/>
</dbReference>
<feature type="transmembrane region" description="Helical" evidence="5">
    <location>
        <begin position="420"/>
        <end position="440"/>
    </location>
</feature>
<dbReference type="SMART" id="SM00283">
    <property type="entry name" value="MA"/>
    <property type="match status" value="1"/>
</dbReference>
<evidence type="ECO:0000256" key="2">
    <source>
        <dbReference type="ARBA" id="ARBA00023224"/>
    </source>
</evidence>
<evidence type="ECO:0000256" key="3">
    <source>
        <dbReference type="ARBA" id="ARBA00029447"/>
    </source>
</evidence>
<sequence length="772" mass="84463">MKIKHQVIAGVMLITVAAIGLTALGISQSARSIASDNVVKQVQQSLISQRNLSKDSLERYLSFIRNQVVNLSSSPAIREVSSLLRNAFFDYPLQLGEELDETALKAYYRSEFDTRYQQKNAGKSSGPDALYAQLSDNSRYLQNDFIARNPNPLGEKNNFNGAMNGTEYDELHQTIHPYLSEFQREFGYYDVFIVEPDNGYVIYTVFKELDFATSLLTGPYKDSGLAKAFKAALPLAHGEAAFTDFEPYVPSYHDAASFISSPIYSGTNLVGVLIFQMPVDEINSIMTKGGKWLDSGYGTTGESYLVGSDQLLRSQSRALSENTQTFIERMKTLGSDDTTLEELAVSGNAIGLISSRTSADSAALNGQEGITEVTDYLGNEVLAAYTYVDFLGSRWGLISKVNKDEAYESLTLLLSSMLKATLIIALLLGGAFLAAGFWMAMRITGPIETFTGQVRKLAQSRDLRASFHDSGTSEFSELGAALNGLFMQIREFLGSLETTVYALNMSSDSLNKTTAETRQRITRQAEEVSSAATATTEVSVSVQDVSQNAELAAEKIRHTLRRVRDSDAVSTEVRQGINELSANMSQVLTRMQQLEAESQGIGDVLEVIRTIADQTNLLALNAAIEAARAGEQGRGFAVVADEVRTLAQRTAESTEDIRNKIQSLQSCVNDVQQSTSASQQATEKSLEKVTAAAELMREISTLTDEVGGMSERIAVAADQQSSVTREIDKNVNEVRDLSNEVLGTSADIEKASQSLSQIADEIQEQLKVFQFK</sequence>
<name>A0ABS7ZNW2_9GAMM</name>
<gene>
    <name evidence="8" type="ORF">I9W95_06780</name>
</gene>
<keyword evidence="9" id="KW-1185">Reference proteome</keyword>
<feature type="domain" description="HAMP" evidence="7">
    <location>
        <begin position="441"/>
        <end position="494"/>
    </location>
</feature>
<dbReference type="Gene3D" id="1.10.287.950">
    <property type="entry name" value="Methyl-accepting chemotaxis protein"/>
    <property type="match status" value="1"/>
</dbReference>
<dbReference type="SMART" id="SM00304">
    <property type="entry name" value="HAMP"/>
    <property type="match status" value="1"/>
</dbReference>
<dbReference type="EMBL" id="JAEDAH010000032">
    <property type="protein sequence ID" value="MCA6063309.1"/>
    <property type="molecule type" value="Genomic_DNA"/>
</dbReference>
<keyword evidence="2 4" id="KW-0807">Transducer</keyword>
<protein>
    <submittedName>
        <fullName evidence="8">Methyl-accepting chemotaxis protein</fullName>
    </submittedName>
</protein>
<keyword evidence="5" id="KW-0812">Transmembrane</keyword>
<dbReference type="Pfam" id="PF00015">
    <property type="entry name" value="MCPsignal"/>
    <property type="match status" value="1"/>
</dbReference>
<dbReference type="PANTHER" id="PTHR32089:SF120">
    <property type="entry name" value="METHYL-ACCEPTING CHEMOTAXIS PROTEIN TLPQ"/>
    <property type="match status" value="1"/>
</dbReference>
<dbReference type="Proteomes" id="UP000714380">
    <property type="component" value="Unassembled WGS sequence"/>
</dbReference>
<dbReference type="RefSeq" id="WP_225673190.1">
    <property type="nucleotide sequence ID" value="NZ_JAEDAH010000032.1"/>
</dbReference>
<keyword evidence="5" id="KW-1133">Transmembrane helix</keyword>
<dbReference type="InterPro" id="IPR004089">
    <property type="entry name" value="MCPsignal_dom"/>
</dbReference>
<dbReference type="Pfam" id="PF00672">
    <property type="entry name" value="HAMP"/>
    <property type="match status" value="1"/>
</dbReference>
<keyword evidence="5" id="KW-0472">Membrane</keyword>
<reference evidence="8 9" key="1">
    <citation type="submission" date="2020-12" db="EMBL/GenBank/DDBJ databases">
        <title>Novel Thalassolituus-related marine hydrocarbonoclastic bacteria mediated algae-derived hydrocarbons mineralization in twilight zone of the northern South China Sea.</title>
        <authorList>
            <person name="Dong C."/>
        </authorList>
    </citation>
    <scope>NUCLEOTIDE SEQUENCE [LARGE SCALE GENOMIC DNA]</scope>
    <source>
        <strain evidence="8 9">IMCC1826</strain>
    </source>
</reference>
<dbReference type="CDD" id="cd11386">
    <property type="entry name" value="MCP_signal"/>
    <property type="match status" value="1"/>
</dbReference>
<comment type="similarity">
    <text evidence="3">Belongs to the methyl-accepting chemotaxis (MCP) protein family.</text>
</comment>
<evidence type="ECO:0000256" key="5">
    <source>
        <dbReference type="SAM" id="Phobius"/>
    </source>
</evidence>
<comment type="subcellular location">
    <subcellularLocation>
        <location evidence="1">Membrane</location>
    </subcellularLocation>
</comment>
<accession>A0ABS7ZNW2</accession>
<evidence type="ECO:0000259" key="6">
    <source>
        <dbReference type="PROSITE" id="PS50111"/>
    </source>
</evidence>
<dbReference type="PANTHER" id="PTHR32089">
    <property type="entry name" value="METHYL-ACCEPTING CHEMOTAXIS PROTEIN MCPB"/>
    <property type="match status" value="1"/>
</dbReference>